<dbReference type="Proteomes" id="UP000319576">
    <property type="component" value="Chromosome"/>
</dbReference>
<evidence type="ECO:0000313" key="1">
    <source>
        <dbReference type="EMBL" id="QDU19852.1"/>
    </source>
</evidence>
<proteinExistence type="predicted"/>
<reference evidence="1 2" key="1">
    <citation type="submission" date="2019-02" db="EMBL/GenBank/DDBJ databases">
        <title>Deep-cultivation of Planctomycetes and their phenomic and genomic characterization uncovers novel biology.</title>
        <authorList>
            <person name="Wiegand S."/>
            <person name="Jogler M."/>
            <person name="Boedeker C."/>
            <person name="Pinto D."/>
            <person name="Vollmers J."/>
            <person name="Rivas-Marin E."/>
            <person name="Kohn T."/>
            <person name="Peeters S.H."/>
            <person name="Heuer A."/>
            <person name="Rast P."/>
            <person name="Oberbeckmann S."/>
            <person name="Bunk B."/>
            <person name="Jeske O."/>
            <person name="Meyerdierks A."/>
            <person name="Storesund J.E."/>
            <person name="Kallscheuer N."/>
            <person name="Luecker S."/>
            <person name="Lage O.M."/>
            <person name="Pohl T."/>
            <person name="Merkel B.J."/>
            <person name="Hornburger P."/>
            <person name="Mueller R.-W."/>
            <person name="Bruemmer F."/>
            <person name="Labrenz M."/>
            <person name="Spormann A.M."/>
            <person name="Op den Camp H."/>
            <person name="Overmann J."/>
            <person name="Amann R."/>
            <person name="Jetten M.S.M."/>
            <person name="Mascher T."/>
            <person name="Medema M.H."/>
            <person name="Devos D.P."/>
            <person name="Kaster A.-K."/>
            <person name="Ovreas L."/>
            <person name="Rohde M."/>
            <person name="Galperin M.Y."/>
            <person name="Jogler C."/>
        </authorList>
    </citation>
    <scope>NUCLEOTIDE SEQUENCE [LARGE SCALE GENOMIC DNA]</scope>
    <source>
        <strain evidence="1 2">ETA_A1</strain>
    </source>
</reference>
<dbReference type="RefSeq" id="WP_145236452.1">
    <property type="nucleotide sequence ID" value="NZ_CP036273.1"/>
</dbReference>
<dbReference type="EMBL" id="CP036273">
    <property type="protein sequence ID" value="QDU19852.1"/>
    <property type="molecule type" value="Genomic_DNA"/>
</dbReference>
<gene>
    <name evidence="1" type="ORF">ETAA1_17900</name>
</gene>
<dbReference type="OrthoDB" id="7595846at2"/>
<protein>
    <submittedName>
        <fullName evidence="1">Uncharacterized protein</fullName>
    </submittedName>
</protein>
<keyword evidence="2" id="KW-1185">Reference proteome</keyword>
<organism evidence="1 2">
    <name type="scientific">Urbifossiella limnaea</name>
    <dbReference type="NCBI Taxonomy" id="2528023"/>
    <lineage>
        <taxon>Bacteria</taxon>
        <taxon>Pseudomonadati</taxon>
        <taxon>Planctomycetota</taxon>
        <taxon>Planctomycetia</taxon>
        <taxon>Gemmatales</taxon>
        <taxon>Gemmataceae</taxon>
        <taxon>Urbifossiella</taxon>
    </lineage>
</organism>
<dbReference type="AlphaFoldDB" id="A0A517XQU3"/>
<sequence length="97" mass="10408">MAFVFRFGYESPQQSSANARAGWDDESSQWVVIDAPDEAAALAWGREVAELFVRELGGGSWQAGGFAHWVEPLGACPWAVGRPRVAVGQFPGAAGWV</sequence>
<evidence type="ECO:0000313" key="2">
    <source>
        <dbReference type="Proteomes" id="UP000319576"/>
    </source>
</evidence>
<accession>A0A517XQU3</accession>
<dbReference type="KEGG" id="uli:ETAA1_17900"/>
<name>A0A517XQU3_9BACT</name>